<evidence type="ECO:0000313" key="10">
    <source>
        <dbReference type="EMBL" id="CAA9359112.1"/>
    </source>
</evidence>
<protein>
    <submittedName>
        <fullName evidence="10">Uncharacterized UPF0118 membrane protein</fullName>
    </submittedName>
</protein>
<keyword evidence="4" id="KW-1003">Cell membrane</keyword>
<dbReference type="EMBL" id="CADCUJ010000089">
    <property type="protein sequence ID" value="CAA9359112.1"/>
    <property type="molecule type" value="Genomic_DNA"/>
</dbReference>
<evidence type="ECO:0000256" key="9">
    <source>
        <dbReference type="SAM" id="Phobius"/>
    </source>
</evidence>
<evidence type="ECO:0000256" key="7">
    <source>
        <dbReference type="ARBA" id="ARBA00023136"/>
    </source>
</evidence>
<dbReference type="GO" id="GO:0005886">
    <property type="term" value="C:plasma membrane"/>
    <property type="evidence" value="ECO:0007669"/>
    <property type="project" value="UniProtKB-SubCell"/>
</dbReference>
<feature type="transmembrane region" description="Helical" evidence="9">
    <location>
        <begin position="316"/>
        <end position="336"/>
    </location>
</feature>
<dbReference type="PANTHER" id="PTHR21716:SF53">
    <property type="entry name" value="PERMEASE PERM-RELATED"/>
    <property type="match status" value="1"/>
</dbReference>
<evidence type="ECO:0000256" key="2">
    <source>
        <dbReference type="ARBA" id="ARBA00009773"/>
    </source>
</evidence>
<feature type="transmembrane region" description="Helical" evidence="9">
    <location>
        <begin position="252"/>
        <end position="273"/>
    </location>
</feature>
<keyword evidence="6 9" id="KW-1133">Transmembrane helix</keyword>
<feature type="transmembrane region" description="Helical" evidence="9">
    <location>
        <begin position="80"/>
        <end position="101"/>
    </location>
</feature>
<feature type="transmembrane region" description="Helical" evidence="9">
    <location>
        <begin position="279"/>
        <end position="304"/>
    </location>
</feature>
<organism evidence="10">
    <name type="scientific">uncultured Nocardioidaceae bacterium</name>
    <dbReference type="NCBI Taxonomy" id="253824"/>
    <lineage>
        <taxon>Bacteria</taxon>
        <taxon>Bacillati</taxon>
        <taxon>Actinomycetota</taxon>
        <taxon>Actinomycetes</taxon>
        <taxon>Propionibacteriales</taxon>
        <taxon>Nocardioidaceae</taxon>
        <taxon>environmental samples</taxon>
    </lineage>
</organism>
<feature type="compositionally biased region" description="Low complexity" evidence="8">
    <location>
        <begin position="1"/>
        <end position="11"/>
    </location>
</feature>
<name>A0A6J4MGM7_9ACTN</name>
<keyword evidence="5 9" id="KW-0812">Transmembrane</keyword>
<feature type="region of interest" description="Disordered" evidence="8">
    <location>
        <begin position="1"/>
        <end position="49"/>
    </location>
</feature>
<feature type="transmembrane region" description="Helical" evidence="9">
    <location>
        <begin position="191"/>
        <end position="217"/>
    </location>
</feature>
<evidence type="ECO:0000256" key="8">
    <source>
        <dbReference type="SAM" id="MobiDB-lite"/>
    </source>
</evidence>
<proteinExistence type="inferred from homology"/>
<evidence type="ECO:0000256" key="5">
    <source>
        <dbReference type="ARBA" id="ARBA00022692"/>
    </source>
</evidence>
<feature type="transmembrane region" description="Helical" evidence="9">
    <location>
        <begin position="113"/>
        <end position="137"/>
    </location>
</feature>
<reference evidence="10" key="1">
    <citation type="submission" date="2020-02" db="EMBL/GenBank/DDBJ databases">
        <authorList>
            <person name="Meier V. D."/>
        </authorList>
    </citation>
    <scope>NUCLEOTIDE SEQUENCE</scope>
    <source>
        <strain evidence="10">AVDCRST_MAG72</strain>
    </source>
</reference>
<evidence type="ECO:0000256" key="6">
    <source>
        <dbReference type="ARBA" id="ARBA00022989"/>
    </source>
</evidence>
<comment type="similarity">
    <text evidence="2">Belongs to the autoinducer-2 exporter (AI-2E) (TC 2.A.86) family.</text>
</comment>
<evidence type="ECO:0000256" key="1">
    <source>
        <dbReference type="ARBA" id="ARBA00004651"/>
    </source>
</evidence>
<gene>
    <name evidence="10" type="ORF">AVDCRST_MAG72-2089</name>
</gene>
<dbReference type="GO" id="GO:0055085">
    <property type="term" value="P:transmembrane transport"/>
    <property type="evidence" value="ECO:0007669"/>
    <property type="project" value="TreeGrafter"/>
</dbReference>
<feature type="transmembrane region" description="Helical" evidence="9">
    <location>
        <begin position="56"/>
        <end position="74"/>
    </location>
</feature>
<sequence>MTGADSEAAAEPAEDAEAERRRLEASSADFLRDKHPDESGPDTFGKPGRPLREHSPFFIGFFGAVGALVAIWLGQQLASIGSILVLIVVAAFLAIGLNPVVEMLLRRGVRRSLSVLTVAVVVLLTVMLFALAIVPVISDQVTALVERAPEWFTQVRNNDTIEELDREYGLIDRAEEYVAQGSFAEQVFGGVVGLGLAVVSALANTFIIIVLMLYFLASLPSIKRTAYRLAPASRRERVTYLGDQILSDVGRYVSGAFVVALTAGVTSLIFLFVVGLGEYAVALAFVVAVLDVIPMIGATLAAVVVTAIGFATDPRIGIACVVFYILYQQLENYVIYPRVMSRSVDIPGSVIVIAALVGAALLGVVGALLAIPTAAALHLLLREVVLRRQDAR</sequence>
<feature type="compositionally biased region" description="Basic and acidic residues" evidence="8">
    <location>
        <begin position="18"/>
        <end position="38"/>
    </location>
</feature>
<dbReference type="PANTHER" id="PTHR21716">
    <property type="entry name" value="TRANSMEMBRANE PROTEIN"/>
    <property type="match status" value="1"/>
</dbReference>
<accession>A0A6J4MGM7</accession>
<evidence type="ECO:0000256" key="3">
    <source>
        <dbReference type="ARBA" id="ARBA00022448"/>
    </source>
</evidence>
<keyword evidence="7 9" id="KW-0472">Membrane</keyword>
<dbReference type="InterPro" id="IPR002549">
    <property type="entry name" value="AI-2E-like"/>
</dbReference>
<keyword evidence="3" id="KW-0813">Transport</keyword>
<evidence type="ECO:0000256" key="4">
    <source>
        <dbReference type="ARBA" id="ARBA00022475"/>
    </source>
</evidence>
<feature type="transmembrane region" description="Helical" evidence="9">
    <location>
        <begin position="348"/>
        <end position="381"/>
    </location>
</feature>
<dbReference type="AlphaFoldDB" id="A0A6J4MGM7"/>
<comment type="subcellular location">
    <subcellularLocation>
        <location evidence="1">Cell membrane</location>
        <topology evidence="1">Multi-pass membrane protein</topology>
    </subcellularLocation>
</comment>
<dbReference type="Pfam" id="PF01594">
    <property type="entry name" value="AI-2E_transport"/>
    <property type="match status" value="1"/>
</dbReference>